<dbReference type="SUPFAM" id="SSF74982">
    <property type="entry name" value="Small protein B (SmpB)"/>
    <property type="match status" value="1"/>
</dbReference>
<dbReference type="AlphaFoldDB" id="A0A1F6UWN8"/>
<dbReference type="CDD" id="cd09294">
    <property type="entry name" value="SmpB"/>
    <property type="match status" value="1"/>
</dbReference>
<dbReference type="PANTHER" id="PTHR30308:SF2">
    <property type="entry name" value="SSRA-BINDING PROTEIN"/>
    <property type="match status" value="1"/>
</dbReference>
<comment type="similarity">
    <text evidence="3">Belongs to the SmpB family.</text>
</comment>
<dbReference type="Pfam" id="PF01668">
    <property type="entry name" value="SmpB"/>
    <property type="match status" value="1"/>
</dbReference>
<dbReference type="GO" id="GO:0070930">
    <property type="term" value="P:trans-translation-dependent protein tagging"/>
    <property type="evidence" value="ECO:0007669"/>
    <property type="project" value="TreeGrafter"/>
</dbReference>
<keyword evidence="2 3" id="KW-0694">RNA-binding</keyword>
<dbReference type="Proteomes" id="UP000182253">
    <property type="component" value="Unassembled WGS sequence"/>
</dbReference>
<comment type="function">
    <text evidence="3">Required for rescue of stalled ribosomes mediated by trans-translation. Binds to transfer-messenger RNA (tmRNA), required for stable association of tmRNA with ribosomes. tmRNA and SmpB together mimic tRNA shape, replacing the anticodon stem-loop with SmpB. tmRNA is encoded by the ssrA gene; the 2 termini fold to resemble tRNA(Ala) and it encodes a 'tag peptide', a short internal open reading frame. During trans-translation Ala-aminoacylated tmRNA acts like a tRNA, entering the A-site of stalled ribosomes, displacing the stalled mRNA. The ribosome then switches to translate the ORF on the tmRNA; the nascent peptide is terminated with the 'tag peptide' encoded by the tmRNA and targeted for degradation. The ribosome is freed to recommence translation, which seems to be the essential function of trans-translation.</text>
</comment>
<reference evidence="4 5" key="1">
    <citation type="journal article" date="2016" name="Nat. Commun.">
        <title>Thousands of microbial genomes shed light on interconnected biogeochemical processes in an aquifer system.</title>
        <authorList>
            <person name="Anantharaman K."/>
            <person name="Brown C.T."/>
            <person name="Hug L.A."/>
            <person name="Sharon I."/>
            <person name="Castelle C.J."/>
            <person name="Probst A.J."/>
            <person name="Thomas B.C."/>
            <person name="Singh A."/>
            <person name="Wilkins M.J."/>
            <person name="Karaoz U."/>
            <person name="Brodie E.L."/>
            <person name="Williams K.H."/>
            <person name="Hubbard S.S."/>
            <person name="Banfield J.F."/>
        </authorList>
    </citation>
    <scope>NUCLEOTIDE SEQUENCE [LARGE SCALE GENOMIC DNA]</scope>
</reference>
<dbReference type="HAMAP" id="MF_00023">
    <property type="entry name" value="SmpB"/>
    <property type="match status" value="1"/>
</dbReference>
<protein>
    <recommendedName>
        <fullName evidence="3">SsrA-binding protein</fullName>
    </recommendedName>
    <alternativeName>
        <fullName evidence="3">Small protein B</fullName>
    </alternativeName>
</protein>
<evidence type="ECO:0000313" key="4">
    <source>
        <dbReference type="EMBL" id="OGI61748.1"/>
    </source>
</evidence>
<keyword evidence="1 3" id="KW-0963">Cytoplasm</keyword>
<dbReference type="STRING" id="1801735.A2645_01295"/>
<dbReference type="EMBL" id="MFTL01000010">
    <property type="protein sequence ID" value="OGI61748.1"/>
    <property type="molecule type" value="Genomic_DNA"/>
</dbReference>
<evidence type="ECO:0000313" key="5">
    <source>
        <dbReference type="Proteomes" id="UP000182253"/>
    </source>
</evidence>
<dbReference type="PROSITE" id="PS01317">
    <property type="entry name" value="SSRP"/>
    <property type="match status" value="1"/>
</dbReference>
<sequence>MNLIENKKAYFDYEVLEPFEAGLKLLGFEVKSIKNHRGSLEGARVIIRGSEAYLVGASIPPYQAKNTPAGYDETRIRKLLVTKQELKSLIGKEKTKGLTLVPISMYTKGRNIKLRFAIVRGKKKYDKRKTIKERETKRTIARTLKRG</sequence>
<proteinExistence type="inferred from homology"/>
<evidence type="ECO:0000256" key="3">
    <source>
        <dbReference type="HAMAP-Rule" id="MF_00023"/>
    </source>
</evidence>
<comment type="caution">
    <text evidence="4">The sequence shown here is derived from an EMBL/GenBank/DDBJ whole genome shotgun (WGS) entry which is preliminary data.</text>
</comment>
<dbReference type="Gene3D" id="2.40.280.10">
    <property type="match status" value="1"/>
</dbReference>
<dbReference type="GO" id="GO:0003723">
    <property type="term" value="F:RNA binding"/>
    <property type="evidence" value="ECO:0007669"/>
    <property type="project" value="UniProtKB-UniRule"/>
</dbReference>
<dbReference type="PANTHER" id="PTHR30308">
    <property type="entry name" value="TMRNA-BINDING COMPONENT OF TRANS-TRANSLATION TAGGING COMPLEX"/>
    <property type="match status" value="1"/>
</dbReference>
<organism evidence="4 5">
    <name type="scientific">Candidatus Nomurabacteria bacterium RIFCSPHIGHO2_01_FULL_39_9</name>
    <dbReference type="NCBI Taxonomy" id="1801735"/>
    <lineage>
        <taxon>Bacteria</taxon>
        <taxon>Candidatus Nomuraibacteriota</taxon>
    </lineage>
</organism>
<evidence type="ECO:0000256" key="2">
    <source>
        <dbReference type="ARBA" id="ARBA00022884"/>
    </source>
</evidence>
<accession>A0A1F6UWN8</accession>
<name>A0A1F6UWN8_9BACT</name>
<comment type="subcellular location">
    <subcellularLocation>
        <location evidence="3">Cytoplasm</location>
    </subcellularLocation>
    <text evidence="3">The tmRNA-SmpB complex associates with stalled 70S ribosomes.</text>
</comment>
<dbReference type="InterPro" id="IPR000037">
    <property type="entry name" value="SsrA-bd_prot"/>
</dbReference>
<evidence type="ECO:0000256" key="1">
    <source>
        <dbReference type="ARBA" id="ARBA00022490"/>
    </source>
</evidence>
<dbReference type="GO" id="GO:0005829">
    <property type="term" value="C:cytosol"/>
    <property type="evidence" value="ECO:0007669"/>
    <property type="project" value="TreeGrafter"/>
</dbReference>
<gene>
    <name evidence="3" type="primary">smpB</name>
    <name evidence="4" type="ORF">A2645_01295</name>
</gene>
<dbReference type="NCBIfam" id="TIGR00086">
    <property type="entry name" value="smpB"/>
    <property type="match status" value="1"/>
</dbReference>
<dbReference type="GO" id="GO:0070929">
    <property type="term" value="P:trans-translation"/>
    <property type="evidence" value="ECO:0007669"/>
    <property type="project" value="UniProtKB-UniRule"/>
</dbReference>
<dbReference type="NCBIfam" id="NF003843">
    <property type="entry name" value="PRK05422.1"/>
    <property type="match status" value="1"/>
</dbReference>
<dbReference type="InterPro" id="IPR023620">
    <property type="entry name" value="SmpB"/>
</dbReference>
<dbReference type="InterPro" id="IPR020081">
    <property type="entry name" value="SsrA-bd_prot_CS"/>
</dbReference>